<dbReference type="FunFam" id="3.30.40.10:FF:000022">
    <property type="entry name" value="E3 ubiquitin-protein ligase RING1-like"/>
    <property type="match status" value="1"/>
</dbReference>
<feature type="domain" description="RING-type" evidence="9">
    <location>
        <begin position="170"/>
        <end position="211"/>
    </location>
</feature>
<comment type="catalytic activity">
    <reaction evidence="1">
        <text>S-ubiquitinyl-[E2 ubiquitin-conjugating enzyme]-L-cysteine + [acceptor protein]-L-lysine = [E2 ubiquitin-conjugating enzyme]-L-cysteine + N(6)-ubiquitinyl-[acceptor protein]-L-lysine.</text>
        <dbReference type="EC" id="2.3.2.27"/>
    </reaction>
</comment>
<evidence type="ECO:0000313" key="11">
    <source>
        <dbReference type="Proteomes" id="UP001293593"/>
    </source>
</evidence>
<accession>A0AAE1IRL8</accession>
<dbReference type="GO" id="GO:0016567">
    <property type="term" value="P:protein ubiquitination"/>
    <property type="evidence" value="ECO:0007669"/>
    <property type="project" value="TreeGrafter"/>
</dbReference>
<dbReference type="EC" id="2.3.2.27" evidence="2"/>
<organism evidence="10 11">
    <name type="scientific">Acacia crassicarpa</name>
    <name type="common">northern wattle</name>
    <dbReference type="NCBI Taxonomy" id="499986"/>
    <lineage>
        <taxon>Eukaryota</taxon>
        <taxon>Viridiplantae</taxon>
        <taxon>Streptophyta</taxon>
        <taxon>Embryophyta</taxon>
        <taxon>Tracheophyta</taxon>
        <taxon>Spermatophyta</taxon>
        <taxon>Magnoliopsida</taxon>
        <taxon>eudicotyledons</taxon>
        <taxon>Gunneridae</taxon>
        <taxon>Pentapetalae</taxon>
        <taxon>rosids</taxon>
        <taxon>fabids</taxon>
        <taxon>Fabales</taxon>
        <taxon>Fabaceae</taxon>
        <taxon>Caesalpinioideae</taxon>
        <taxon>mimosoid clade</taxon>
        <taxon>Acacieae</taxon>
        <taxon>Acacia</taxon>
    </lineage>
</organism>
<evidence type="ECO:0000256" key="5">
    <source>
        <dbReference type="ARBA" id="ARBA00022771"/>
    </source>
</evidence>
<keyword evidence="6" id="KW-0833">Ubl conjugation pathway</keyword>
<dbReference type="PANTHER" id="PTHR15710">
    <property type="entry name" value="E3 UBIQUITIN-PROTEIN LIGASE PRAJA"/>
    <property type="match status" value="1"/>
</dbReference>
<dbReference type="AlphaFoldDB" id="A0AAE1IRL8"/>
<evidence type="ECO:0000256" key="3">
    <source>
        <dbReference type="ARBA" id="ARBA00022679"/>
    </source>
</evidence>
<reference evidence="10" key="1">
    <citation type="submission" date="2023-10" db="EMBL/GenBank/DDBJ databases">
        <title>Chromosome-level genome of the transformable northern wattle, Acacia crassicarpa.</title>
        <authorList>
            <person name="Massaro I."/>
            <person name="Sinha N.R."/>
            <person name="Poethig S."/>
            <person name="Leichty A.R."/>
        </authorList>
    </citation>
    <scope>NUCLEOTIDE SEQUENCE</scope>
    <source>
        <strain evidence="10">Acra3RX</strain>
        <tissue evidence="10">Leaf</tissue>
    </source>
</reference>
<dbReference type="InterPro" id="IPR001841">
    <property type="entry name" value="Znf_RING"/>
</dbReference>
<dbReference type="GO" id="GO:0008270">
    <property type="term" value="F:zinc ion binding"/>
    <property type="evidence" value="ECO:0007669"/>
    <property type="project" value="UniProtKB-KW"/>
</dbReference>
<proteinExistence type="predicted"/>
<evidence type="ECO:0000259" key="9">
    <source>
        <dbReference type="PROSITE" id="PS50089"/>
    </source>
</evidence>
<evidence type="ECO:0000256" key="1">
    <source>
        <dbReference type="ARBA" id="ARBA00000900"/>
    </source>
</evidence>
<keyword evidence="5 8" id="KW-0863">Zinc-finger</keyword>
<dbReference type="SUPFAM" id="SSF57850">
    <property type="entry name" value="RING/U-box"/>
    <property type="match status" value="1"/>
</dbReference>
<comment type="caution">
    <text evidence="10">The sequence shown here is derived from an EMBL/GenBank/DDBJ whole genome shotgun (WGS) entry which is preliminary data.</text>
</comment>
<dbReference type="Gene3D" id="3.30.40.10">
    <property type="entry name" value="Zinc/RING finger domain, C3HC4 (zinc finger)"/>
    <property type="match status" value="1"/>
</dbReference>
<keyword evidence="4" id="KW-0479">Metal-binding</keyword>
<keyword evidence="3" id="KW-0808">Transferase</keyword>
<dbReference type="PROSITE" id="PS50089">
    <property type="entry name" value="ZF_RING_2"/>
    <property type="match status" value="1"/>
</dbReference>
<gene>
    <name evidence="10" type="ORF">QN277_009763</name>
</gene>
<evidence type="ECO:0000313" key="10">
    <source>
        <dbReference type="EMBL" id="KAK4254368.1"/>
    </source>
</evidence>
<evidence type="ECO:0000256" key="2">
    <source>
        <dbReference type="ARBA" id="ARBA00012483"/>
    </source>
</evidence>
<dbReference type="PANTHER" id="PTHR15710:SF18">
    <property type="entry name" value="RING-TYPE E3 UBIQUITIN TRANSFERASE"/>
    <property type="match status" value="1"/>
</dbReference>
<dbReference type="EMBL" id="JAWXYG010000014">
    <property type="protein sequence ID" value="KAK4254368.1"/>
    <property type="molecule type" value="Genomic_DNA"/>
</dbReference>
<dbReference type="GO" id="GO:0061630">
    <property type="term" value="F:ubiquitin protein ligase activity"/>
    <property type="evidence" value="ECO:0007669"/>
    <property type="project" value="UniProtKB-EC"/>
</dbReference>
<keyword evidence="11" id="KW-1185">Reference proteome</keyword>
<name>A0AAE1IRL8_9FABA</name>
<evidence type="ECO:0000256" key="6">
    <source>
        <dbReference type="ARBA" id="ARBA00022786"/>
    </source>
</evidence>
<evidence type="ECO:0000256" key="8">
    <source>
        <dbReference type="PROSITE-ProRule" id="PRU00175"/>
    </source>
</evidence>
<sequence length="292" mass="33613">MDMRGRPRAVVNGVRRTRTFHYFWCQNCQRAVRIPSPANPNFSVCPFCSHQLHLELDIATPRLLMNNPPNLQPSPASQLINGLALILDPSMRERNTRLDQNRNVQWIEETEEGPNPQTWITLRFVRPNRPQRQIPGANDENRAPPAADSAIEGLPTVKLTETQLASDPICPICKDAFEIDMEVKELPCTHFYHSDCITPWLRIHNTCPICRHELRSASSSSSSSYSNLPEDFSHFDYRYGFGFDDASHGLNWLWSQLASLRPVRAVMDWTRRYLFNDLHQNHERRGGGKLLK</sequence>
<dbReference type="GO" id="GO:0005737">
    <property type="term" value="C:cytoplasm"/>
    <property type="evidence" value="ECO:0007669"/>
    <property type="project" value="TreeGrafter"/>
</dbReference>
<dbReference type="InterPro" id="IPR013083">
    <property type="entry name" value="Znf_RING/FYVE/PHD"/>
</dbReference>
<keyword evidence="7" id="KW-0862">Zinc</keyword>
<dbReference type="SMART" id="SM00184">
    <property type="entry name" value="RING"/>
    <property type="match status" value="1"/>
</dbReference>
<evidence type="ECO:0000256" key="7">
    <source>
        <dbReference type="ARBA" id="ARBA00022833"/>
    </source>
</evidence>
<dbReference type="Pfam" id="PF13639">
    <property type="entry name" value="zf-RING_2"/>
    <property type="match status" value="1"/>
</dbReference>
<protein>
    <recommendedName>
        <fullName evidence="2">RING-type E3 ubiquitin transferase</fullName>
        <ecNumber evidence="2">2.3.2.27</ecNumber>
    </recommendedName>
</protein>
<dbReference type="Proteomes" id="UP001293593">
    <property type="component" value="Unassembled WGS sequence"/>
</dbReference>
<evidence type="ECO:0000256" key="4">
    <source>
        <dbReference type="ARBA" id="ARBA00022723"/>
    </source>
</evidence>